<evidence type="ECO:0000313" key="16">
    <source>
        <dbReference type="Proteomes" id="UP001200741"/>
    </source>
</evidence>
<evidence type="ECO:0000256" key="10">
    <source>
        <dbReference type="ARBA" id="ARBA00023014"/>
    </source>
</evidence>
<evidence type="ECO:0000256" key="9">
    <source>
        <dbReference type="ARBA" id="ARBA00023004"/>
    </source>
</evidence>
<sequence>MTQTLYDKLWTSHVVTEERDERGDTTALVYIDRQMLHEVSSPQSFEGLRLRGLPVRRRETQLAVADHAVPTRHRDQPIADPLAREQVALLERNTTATGLNYIPLNDQRHGIVHVIGPEQGFTLPGITLVCGDSHTSTHGAFGALAFGIGASEVECVLATQTLRQRRARNLRVRVTGALPAGVTAKDVVLAIIGRLGASGAVGHTIEFCGDTVEAMSMAERMTVCNMSIEAGARSGLIAPDDRTFAWLEGRPLAPRGALWEQALDHWRTLHSDAGAPFDRSLDIDATALAPHVTWGTSPDQALAIDGRVPDPSQATDEAAARKIARALDYMGLRPGTALQDVRLDHVFIGSCTNSRIEDLRAAAAQLQGRHKAAHVRAIVVPGSAQVARQAVDEGLDRLFTAAGFEWRAPGCSLCVAMNDDRLQPGERCASTSNRNFEGRQGAGARTHLVSPATAAASAIAGHLADPRERTPA</sequence>
<accession>A0ABS8XQD6</accession>
<dbReference type="InterPro" id="IPR015931">
    <property type="entry name" value="Acnase/IPM_dHydase_lsu_aba_1/3"/>
</dbReference>
<feature type="binding site" evidence="13">
    <location>
        <position position="351"/>
    </location>
    <ligand>
        <name>[4Fe-4S] cluster</name>
        <dbReference type="ChEBI" id="CHEBI:49883"/>
    </ligand>
</feature>
<dbReference type="HAMAP" id="MF_01026">
    <property type="entry name" value="LeuC_type1"/>
    <property type="match status" value="1"/>
</dbReference>
<keyword evidence="16" id="KW-1185">Reference proteome</keyword>
<dbReference type="PRINTS" id="PR00415">
    <property type="entry name" value="ACONITASE"/>
</dbReference>
<dbReference type="PROSITE" id="PS01244">
    <property type="entry name" value="ACONITASE_2"/>
    <property type="match status" value="1"/>
</dbReference>
<comment type="caution">
    <text evidence="15">The sequence shown here is derived from an EMBL/GenBank/DDBJ whole genome shotgun (WGS) entry which is preliminary data.</text>
</comment>
<evidence type="ECO:0000256" key="12">
    <source>
        <dbReference type="ARBA" id="ARBA00023304"/>
    </source>
</evidence>
<evidence type="ECO:0000256" key="11">
    <source>
        <dbReference type="ARBA" id="ARBA00023239"/>
    </source>
</evidence>
<dbReference type="EC" id="4.2.1.33" evidence="13"/>
<keyword evidence="8 13" id="KW-0479">Metal-binding</keyword>
<dbReference type="CDD" id="cd01583">
    <property type="entry name" value="IPMI"/>
    <property type="match status" value="1"/>
</dbReference>
<dbReference type="InterPro" id="IPR004430">
    <property type="entry name" value="3-IsopropMal_deHydase_lsu"/>
</dbReference>
<name>A0ABS8XQD6_9BURK</name>
<dbReference type="InterPro" id="IPR036008">
    <property type="entry name" value="Aconitase_4Fe-4S_dom"/>
</dbReference>
<dbReference type="RefSeq" id="WP_233369599.1">
    <property type="nucleotide sequence ID" value="NZ_JAJTWU010000001.1"/>
</dbReference>
<evidence type="ECO:0000256" key="5">
    <source>
        <dbReference type="ARBA" id="ARBA00022430"/>
    </source>
</evidence>
<comment type="similarity">
    <text evidence="13">Belongs to the aconitase/IPM isomerase family. LeuC type 1 subfamily.</text>
</comment>
<dbReference type="NCBIfam" id="NF004016">
    <property type="entry name" value="PRK05478.1"/>
    <property type="match status" value="1"/>
</dbReference>
<evidence type="ECO:0000256" key="13">
    <source>
        <dbReference type="HAMAP-Rule" id="MF_01026"/>
    </source>
</evidence>
<proteinExistence type="inferred from homology"/>
<evidence type="ECO:0000259" key="14">
    <source>
        <dbReference type="Pfam" id="PF00330"/>
    </source>
</evidence>
<dbReference type="PANTHER" id="PTHR43822:SF9">
    <property type="entry name" value="3-ISOPROPYLMALATE DEHYDRATASE"/>
    <property type="match status" value="1"/>
</dbReference>
<evidence type="ECO:0000256" key="1">
    <source>
        <dbReference type="ARBA" id="ARBA00000491"/>
    </source>
</evidence>
<evidence type="ECO:0000256" key="2">
    <source>
        <dbReference type="ARBA" id="ARBA00002695"/>
    </source>
</evidence>
<protein>
    <recommendedName>
        <fullName evidence="13">3-isopropylmalate dehydratase large subunit</fullName>
        <ecNumber evidence="13">4.2.1.33</ecNumber>
    </recommendedName>
    <alternativeName>
        <fullName evidence="13">Alpha-IPM isomerase</fullName>
        <shortName evidence="13">IPMI</shortName>
    </alternativeName>
    <alternativeName>
        <fullName evidence="13">Isopropylmalate isomerase</fullName>
    </alternativeName>
</protein>
<dbReference type="NCBIfam" id="NF009116">
    <property type="entry name" value="PRK12466.1"/>
    <property type="match status" value="1"/>
</dbReference>
<dbReference type="Gene3D" id="3.30.499.10">
    <property type="entry name" value="Aconitase, domain 3"/>
    <property type="match status" value="2"/>
</dbReference>
<keyword evidence="9 13" id="KW-0408">Iron</keyword>
<keyword evidence="6 13" id="KW-0004">4Fe-4S</keyword>
<dbReference type="Pfam" id="PF00330">
    <property type="entry name" value="Aconitase"/>
    <property type="match status" value="1"/>
</dbReference>
<evidence type="ECO:0000256" key="8">
    <source>
        <dbReference type="ARBA" id="ARBA00022723"/>
    </source>
</evidence>
<keyword evidence="7 13" id="KW-0028">Amino-acid biosynthesis</keyword>
<feature type="binding site" evidence="13">
    <location>
        <position position="414"/>
    </location>
    <ligand>
        <name>[4Fe-4S] cluster</name>
        <dbReference type="ChEBI" id="CHEBI:49883"/>
    </ligand>
</feature>
<dbReference type="Proteomes" id="UP001200741">
    <property type="component" value="Unassembled WGS sequence"/>
</dbReference>
<keyword evidence="5 13" id="KW-0432">Leucine biosynthesis</keyword>
<feature type="binding site" evidence="13">
    <location>
        <position position="411"/>
    </location>
    <ligand>
        <name>[4Fe-4S] cluster</name>
        <dbReference type="ChEBI" id="CHEBI:49883"/>
    </ligand>
</feature>
<evidence type="ECO:0000256" key="4">
    <source>
        <dbReference type="ARBA" id="ARBA00011271"/>
    </source>
</evidence>
<comment type="subunit">
    <text evidence="4 13">Heterodimer of LeuC and LeuD.</text>
</comment>
<comment type="pathway">
    <text evidence="3 13">Amino-acid biosynthesis; L-leucine biosynthesis; L-leucine from 3-methyl-2-oxobutanoate: step 2/4.</text>
</comment>
<evidence type="ECO:0000313" key="15">
    <source>
        <dbReference type="EMBL" id="MCE4552884.1"/>
    </source>
</evidence>
<keyword evidence="10 13" id="KW-0411">Iron-sulfur</keyword>
<evidence type="ECO:0000256" key="7">
    <source>
        <dbReference type="ARBA" id="ARBA00022605"/>
    </source>
</evidence>
<dbReference type="SUPFAM" id="SSF53732">
    <property type="entry name" value="Aconitase iron-sulfur domain"/>
    <property type="match status" value="1"/>
</dbReference>
<dbReference type="GO" id="GO:0003861">
    <property type="term" value="F:3-isopropylmalate dehydratase activity"/>
    <property type="evidence" value="ECO:0007669"/>
    <property type="project" value="UniProtKB-EC"/>
</dbReference>
<feature type="domain" description="Aconitase/3-isopropylmalate dehydratase large subunit alpha/beta/alpha" evidence="14">
    <location>
        <begin position="7"/>
        <end position="461"/>
    </location>
</feature>
<dbReference type="EMBL" id="JAJTWU010000001">
    <property type="protein sequence ID" value="MCE4552884.1"/>
    <property type="molecule type" value="Genomic_DNA"/>
</dbReference>
<dbReference type="PANTHER" id="PTHR43822">
    <property type="entry name" value="HOMOACONITASE, MITOCHONDRIAL-RELATED"/>
    <property type="match status" value="1"/>
</dbReference>
<organism evidence="15 16">
    <name type="scientific">Pelomonas cellulosilytica</name>
    <dbReference type="NCBI Taxonomy" id="2906762"/>
    <lineage>
        <taxon>Bacteria</taxon>
        <taxon>Pseudomonadati</taxon>
        <taxon>Pseudomonadota</taxon>
        <taxon>Betaproteobacteria</taxon>
        <taxon>Burkholderiales</taxon>
        <taxon>Sphaerotilaceae</taxon>
        <taxon>Roseateles</taxon>
    </lineage>
</organism>
<comment type="cofactor">
    <cofactor evidence="13">
        <name>[4Fe-4S] cluster</name>
        <dbReference type="ChEBI" id="CHEBI:49883"/>
    </cofactor>
    <text evidence="13">Binds 1 [4Fe-4S] cluster per subunit.</text>
</comment>
<gene>
    <name evidence="13 15" type="primary">leuC</name>
    <name evidence="15" type="ORF">LXT13_00285</name>
</gene>
<dbReference type="InterPro" id="IPR050067">
    <property type="entry name" value="IPM_dehydratase_rel_enz"/>
</dbReference>
<dbReference type="InterPro" id="IPR018136">
    <property type="entry name" value="Aconitase_4Fe-4S_BS"/>
</dbReference>
<keyword evidence="11 13" id="KW-0456">Lyase</keyword>
<dbReference type="PROSITE" id="PS00450">
    <property type="entry name" value="ACONITASE_1"/>
    <property type="match status" value="1"/>
</dbReference>
<reference evidence="15 16" key="1">
    <citation type="submission" date="2021-12" db="EMBL/GenBank/DDBJ databases">
        <title>Genome seq of P8.</title>
        <authorList>
            <person name="Seo T."/>
        </authorList>
    </citation>
    <scope>NUCLEOTIDE SEQUENCE [LARGE SCALE GENOMIC DNA]</scope>
    <source>
        <strain evidence="15 16">P8</strain>
    </source>
</reference>
<evidence type="ECO:0000256" key="3">
    <source>
        <dbReference type="ARBA" id="ARBA00004729"/>
    </source>
</evidence>
<dbReference type="NCBIfam" id="TIGR00170">
    <property type="entry name" value="leuC"/>
    <property type="match status" value="1"/>
</dbReference>
<comment type="catalytic activity">
    <reaction evidence="1 13">
        <text>(2R,3S)-3-isopropylmalate = (2S)-2-isopropylmalate</text>
        <dbReference type="Rhea" id="RHEA:32287"/>
        <dbReference type="ChEBI" id="CHEBI:1178"/>
        <dbReference type="ChEBI" id="CHEBI:35121"/>
        <dbReference type="EC" id="4.2.1.33"/>
    </reaction>
</comment>
<evidence type="ECO:0000256" key="6">
    <source>
        <dbReference type="ARBA" id="ARBA00022485"/>
    </source>
</evidence>
<keyword evidence="12 13" id="KW-0100">Branched-chain amino acid biosynthesis</keyword>
<comment type="function">
    <text evidence="2 13">Catalyzes the isomerization between 2-isopropylmalate and 3-isopropylmalate, via the formation of 2-isopropylmaleate.</text>
</comment>
<dbReference type="InterPro" id="IPR033941">
    <property type="entry name" value="IPMI_cat"/>
</dbReference>
<dbReference type="InterPro" id="IPR001030">
    <property type="entry name" value="Acoase/IPM_deHydtase_lsu_aba"/>
</dbReference>